<dbReference type="GO" id="GO:0030272">
    <property type="term" value="F:5-formyltetrahydrofolate cyclo-ligase activity"/>
    <property type="evidence" value="ECO:0007669"/>
    <property type="project" value="UniProtKB-EC"/>
</dbReference>
<dbReference type="EMBL" id="JBHTIO010000001">
    <property type="protein sequence ID" value="MFD0896204.1"/>
    <property type="molecule type" value="Genomic_DNA"/>
</dbReference>
<reference evidence="6" key="1">
    <citation type="journal article" date="2019" name="Int. J. Syst. Evol. Microbiol.">
        <title>The Global Catalogue of Microorganisms (GCM) 10K type strain sequencing project: providing services to taxonomists for standard genome sequencing and annotation.</title>
        <authorList>
            <consortium name="The Broad Institute Genomics Platform"/>
            <consortium name="The Broad Institute Genome Sequencing Center for Infectious Disease"/>
            <person name="Wu L."/>
            <person name="Ma J."/>
        </authorList>
    </citation>
    <scope>NUCLEOTIDE SEQUENCE [LARGE SCALE GENOMIC DNA]</scope>
    <source>
        <strain evidence="6">CCM 8925</strain>
    </source>
</reference>
<dbReference type="Gene3D" id="3.40.50.10420">
    <property type="entry name" value="NagB/RpiA/CoA transferase-like"/>
    <property type="match status" value="1"/>
</dbReference>
<organism evidence="5 6">
    <name type="scientific">Loigolactobacillus binensis</name>
    <dbReference type="NCBI Taxonomy" id="2559922"/>
    <lineage>
        <taxon>Bacteria</taxon>
        <taxon>Bacillati</taxon>
        <taxon>Bacillota</taxon>
        <taxon>Bacilli</taxon>
        <taxon>Lactobacillales</taxon>
        <taxon>Lactobacillaceae</taxon>
        <taxon>Loigolactobacillus</taxon>
    </lineage>
</organism>
<keyword evidence="2 4" id="KW-0547">Nucleotide-binding</keyword>
<dbReference type="PANTHER" id="PTHR23407">
    <property type="entry name" value="ATPASE INHIBITOR/5-FORMYLTETRAHYDROFOLATE CYCLO-LIGASE"/>
    <property type="match status" value="1"/>
</dbReference>
<dbReference type="SUPFAM" id="SSF100950">
    <property type="entry name" value="NagB/RpiA/CoA transferase-like"/>
    <property type="match status" value="1"/>
</dbReference>
<evidence type="ECO:0000256" key="3">
    <source>
        <dbReference type="ARBA" id="ARBA00022840"/>
    </source>
</evidence>
<keyword evidence="6" id="KW-1185">Reference proteome</keyword>
<evidence type="ECO:0000256" key="2">
    <source>
        <dbReference type="ARBA" id="ARBA00022741"/>
    </source>
</evidence>
<dbReference type="InterPro" id="IPR037171">
    <property type="entry name" value="NagB/RpiA_transferase-like"/>
</dbReference>
<sequence length="179" mass="20094">MEKKALRQILIQKMAQLPTKNQEEQQLQQKLLALPQWQQATTVALTISQALEVATQPLITQAWAAEKQVYVPKVMPKRQLAFLPYTSTTPLVKSKFGLYEPAYQADLVVTKFDLLLLPGLAFTAAGQRLGFGGGYYDRFLAQHPQTTVSLALTPQFYVTADWPVEPFDITVDQVITVSR</sequence>
<dbReference type="PIRSF" id="PIRSF006806">
    <property type="entry name" value="FTHF_cligase"/>
    <property type="match status" value="1"/>
</dbReference>
<comment type="similarity">
    <text evidence="1 4">Belongs to the 5-formyltetrahydrofolate cyclo-ligase family.</text>
</comment>
<dbReference type="Proteomes" id="UP001597104">
    <property type="component" value="Unassembled WGS sequence"/>
</dbReference>
<accession>A0ABW3EAN9</accession>
<evidence type="ECO:0000313" key="6">
    <source>
        <dbReference type="Proteomes" id="UP001597104"/>
    </source>
</evidence>
<evidence type="ECO:0000256" key="4">
    <source>
        <dbReference type="RuleBase" id="RU361279"/>
    </source>
</evidence>
<comment type="cofactor">
    <cofactor evidence="4">
        <name>Mg(2+)</name>
        <dbReference type="ChEBI" id="CHEBI:18420"/>
    </cofactor>
</comment>
<dbReference type="EC" id="6.3.3.2" evidence="4"/>
<evidence type="ECO:0000256" key="1">
    <source>
        <dbReference type="ARBA" id="ARBA00010638"/>
    </source>
</evidence>
<name>A0ABW3EAN9_9LACO</name>
<dbReference type="InterPro" id="IPR002698">
    <property type="entry name" value="FTHF_cligase"/>
</dbReference>
<keyword evidence="4" id="KW-0479">Metal-binding</keyword>
<evidence type="ECO:0000313" key="5">
    <source>
        <dbReference type="EMBL" id="MFD0896204.1"/>
    </source>
</evidence>
<keyword evidence="3 4" id="KW-0067">ATP-binding</keyword>
<protein>
    <recommendedName>
        <fullName evidence="4">5-formyltetrahydrofolate cyclo-ligase</fullName>
        <ecNumber evidence="4">6.3.3.2</ecNumber>
    </recommendedName>
</protein>
<keyword evidence="4" id="KW-0460">Magnesium</keyword>
<dbReference type="Pfam" id="PF01812">
    <property type="entry name" value="5-FTHF_cyc-lig"/>
    <property type="match status" value="1"/>
</dbReference>
<comment type="catalytic activity">
    <reaction evidence="4">
        <text>(6S)-5-formyl-5,6,7,8-tetrahydrofolate + ATP = (6R)-5,10-methenyltetrahydrofolate + ADP + phosphate</text>
        <dbReference type="Rhea" id="RHEA:10488"/>
        <dbReference type="ChEBI" id="CHEBI:30616"/>
        <dbReference type="ChEBI" id="CHEBI:43474"/>
        <dbReference type="ChEBI" id="CHEBI:57455"/>
        <dbReference type="ChEBI" id="CHEBI:57457"/>
        <dbReference type="ChEBI" id="CHEBI:456216"/>
        <dbReference type="EC" id="6.3.3.2"/>
    </reaction>
</comment>
<dbReference type="RefSeq" id="WP_137636648.1">
    <property type="nucleotide sequence ID" value="NZ_BJDN01000002.1"/>
</dbReference>
<comment type="caution">
    <text evidence="5">The sequence shown here is derived from an EMBL/GenBank/DDBJ whole genome shotgun (WGS) entry which is preliminary data.</text>
</comment>
<dbReference type="InterPro" id="IPR024185">
    <property type="entry name" value="FTHF_cligase-like_sf"/>
</dbReference>
<dbReference type="NCBIfam" id="TIGR02727">
    <property type="entry name" value="MTHFS_bact"/>
    <property type="match status" value="1"/>
</dbReference>
<keyword evidence="5" id="KW-0436">Ligase</keyword>
<proteinExistence type="inferred from homology"/>
<dbReference type="PANTHER" id="PTHR23407:SF1">
    <property type="entry name" value="5-FORMYLTETRAHYDROFOLATE CYCLO-LIGASE"/>
    <property type="match status" value="1"/>
</dbReference>
<gene>
    <name evidence="5" type="ORF">ACFQZ7_00405</name>
</gene>